<evidence type="ECO:0000256" key="1">
    <source>
        <dbReference type="ARBA" id="ARBA00009437"/>
    </source>
</evidence>
<evidence type="ECO:0000256" key="4">
    <source>
        <dbReference type="ARBA" id="ARBA00023163"/>
    </source>
</evidence>
<dbReference type="PROSITE" id="PS50931">
    <property type="entry name" value="HTH_LYSR"/>
    <property type="match status" value="1"/>
</dbReference>
<evidence type="ECO:0000313" key="6">
    <source>
        <dbReference type="EMBL" id="TGG90304.1"/>
    </source>
</evidence>
<dbReference type="InterPro" id="IPR000847">
    <property type="entry name" value="LysR_HTH_N"/>
</dbReference>
<dbReference type="InterPro" id="IPR036388">
    <property type="entry name" value="WH-like_DNA-bd_sf"/>
</dbReference>
<organism evidence="6 7">
    <name type="scientific">Natronospirillum operosum</name>
    <dbReference type="NCBI Taxonomy" id="2759953"/>
    <lineage>
        <taxon>Bacteria</taxon>
        <taxon>Pseudomonadati</taxon>
        <taxon>Pseudomonadota</taxon>
        <taxon>Gammaproteobacteria</taxon>
        <taxon>Oceanospirillales</taxon>
        <taxon>Natronospirillaceae</taxon>
        <taxon>Natronospirillum</taxon>
    </lineage>
</organism>
<accession>A0A4Z0WAF8</accession>
<dbReference type="GO" id="GO:0010628">
    <property type="term" value="P:positive regulation of gene expression"/>
    <property type="evidence" value="ECO:0007669"/>
    <property type="project" value="TreeGrafter"/>
</dbReference>
<keyword evidence="2" id="KW-0805">Transcription regulation</keyword>
<dbReference type="InterPro" id="IPR036390">
    <property type="entry name" value="WH_DNA-bd_sf"/>
</dbReference>
<name>A0A4Z0WAF8_9GAMM</name>
<dbReference type="PANTHER" id="PTHR30427">
    <property type="entry name" value="TRANSCRIPTIONAL ACTIVATOR PROTEIN LYSR"/>
    <property type="match status" value="1"/>
</dbReference>
<dbReference type="Proteomes" id="UP000297475">
    <property type="component" value="Unassembled WGS sequence"/>
</dbReference>
<comment type="caution">
    <text evidence="6">The sequence shown here is derived from an EMBL/GenBank/DDBJ whole genome shotgun (WGS) entry which is preliminary data.</text>
</comment>
<evidence type="ECO:0000256" key="3">
    <source>
        <dbReference type="ARBA" id="ARBA00023125"/>
    </source>
</evidence>
<evidence type="ECO:0000313" key="7">
    <source>
        <dbReference type="Proteomes" id="UP000297475"/>
    </source>
</evidence>
<evidence type="ECO:0000259" key="5">
    <source>
        <dbReference type="PROSITE" id="PS50931"/>
    </source>
</evidence>
<keyword evidence="4" id="KW-0804">Transcription</keyword>
<dbReference type="RefSeq" id="WP_135484862.1">
    <property type="nucleotide sequence ID" value="NZ_SRMF01000014.1"/>
</dbReference>
<dbReference type="SUPFAM" id="SSF46785">
    <property type="entry name" value="Winged helix' DNA-binding domain"/>
    <property type="match status" value="1"/>
</dbReference>
<dbReference type="PANTHER" id="PTHR30427:SF1">
    <property type="entry name" value="TRANSCRIPTIONAL ACTIVATOR PROTEIN LYSR"/>
    <property type="match status" value="1"/>
</dbReference>
<proteinExistence type="inferred from homology"/>
<dbReference type="EMBL" id="SRMF01000014">
    <property type="protein sequence ID" value="TGG90304.1"/>
    <property type="molecule type" value="Genomic_DNA"/>
</dbReference>
<sequence>MELRHLRAFRAVMQTGSTVDAAKLMGVSQPSVSRLLSELEEITGERLFMRVNGRLRPRESAELILPDIDRTLASVEGLYSKVNRTALPLRVAAPAGVVTRLFGPAVRRLLEENPRQKFVAEIMSYYETVGAVASGRIDLGFVKAPVDHPALDLIDLATVGTDVVLRKDHPLASKQEISPVDLGSEKLILLGRNRPFRVQLDQIFLQAGISPTVLVETQAVSAACSFVREGVGLTIANSLLARAEATDGLTCRPFTASARHRFMLAHLKQPSRALTLRAFAKHVGEVAQEILSQ</sequence>
<dbReference type="AlphaFoldDB" id="A0A4Z0WAF8"/>
<dbReference type="Gene3D" id="1.10.10.10">
    <property type="entry name" value="Winged helix-like DNA-binding domain superfamily/Winged helix DNA-binding domain"/>
    <property type="match status" value="1"/>
</dbReference>
<dbReference type="Pfam" id="PF00126">
    <property type="entry name" value="HTH_1"/>
    <property type="match status" value="1"/>
</dbReference>
<reference evidence="6 7" key="1">
    <citation type="submission" date="2019-04" db="EMBL/GenBank/DDBJ databases">
        <title>Natronospirillum operosus gen. nov., sp. nov., a haloalkaliphilic satellite isolated from decaying biomass of laboratory culture of cyanobacterium Geitlerinema sp. and proposal of Natronospirillaceae fam. nov. and Saccharospirillaceae fam. nov.</title>
        <authorList>
            <person name="Kevbrin V."/>
            <person name="Boltyanskaya Y."/>
            <person name="Koziaeva V."/>
            <person name="Grouzdev D.S."/>
            <person name="Park M."/>
            <person name="Cho J."/>
        </authorList>
    </citation>
    <scope>NUCLEOTIDE SEQUENCE [LARGE SCALE GENOMIC DNA]</scope>
    <source>
        <strain evidence="6 7">G-116</strain>
    </source>
</reference>
<dbReference type="Pfam" id="PF03466">
    <property type="entry name" value="LysR_substrate"/>
    <property type="match status" value="1"/>
</dbReference>
<protein>
    <submittedName>
        <fullName evidence="6">LysR family transcriptional regulator</fullName>
    </submittedName>
</protein>
<keyword evidence="7" id="KW-1185">Reference proteome</keyword>
<dbReference type="GO" id="GO:0043565">
    <property type="term" value="F:sequence-specific DNA binding"/>
    <property type="evidence" value="ECO:0007669"/>
    <property type="project" value="TreeGrafter"/>
</dbReference>
<dbReference type="GO" id="GO:0003700">
    <property type="term" value="F:DNA-binding transcription factor activity"/>
    <property type="evidence" value="ECO:0007669"/>
    <property type="project" value="InterPro"/>
</dbReference>
<gene>
    <name evidence="6" type="ORF">E4656_18750</name>
</gene>
<feature type="domain" description="HTH lysR-type" evidence="5">
    <location>
        <begin position="1"/>
        <end position="58"/>
    </location>
</feature>
<dbReference type="InterPro" id="IPR005119">
    <property type="entry name" value="LysR_subst-bd"/>
</dbReference>
<evidence type="ECO:0000256" key="2">
    <source>
        <dbReference type="ARBA" id="ARBA00023015"/>
    </source>
</evidence>
<comment type="similarity">
    <text evidence="1">Belongs to the LysR transcriptional regulatory family.</text>
</comment>
<dbReference type="OrthoDB" id="8479870at2"/>
<dbReference type="Gene3D" id="3.40.190.290">
    <property type="match status" value="1"/>
</dbReference>
<keyword evidence="3" id="KW-0238">DNA-binding</keyword>
<dbReference type="SUPFAM" id="SSF53850">
    <property type="entry name" value="Periplasmic binding protein-like II"/>
    <property type="match status" value="1"/>
</dbReference>